<comment type="caution">
    <text evidence="1">The sequence shown here is derived from an EMBL/GenBank/DDBJ whole genome shotgun (WGS) entry which is preliminary data.</text>
</comment>
<gene>
    <name evidence="1" type="ORF">FOXB_07962</name>
</gene>
<proteinExistence type="predicted"/>
<sequence>MPPTADSAVMVMSSIWQCRRSYSEGAIERAEIDNSLVYAALWQLILYEDLSAYKFIKGLPLPISAYSALS</sequence>
<accession>F9FNI2</accession>
<organism evidence="1">
    <name type="scientific">Fusarium oxysporum (strain Fo5176)</name>
    <name type="common">Fusarium vascular wilt</name>
    <dbReference type="NCBI Taxonomy" id="660025"/>
    <lineage>
        <taxon>Eukaryota</taxon>
        <taxon>Fungi</taxon>
        <taxon>Dikarya</taxon>
        <taxon>Ascomycota</taxon>
        <taxon>Pezizomycotina</taxon>
        <taxon>Sordariomycetes</taxon>
        <taxon>Hypocreomycetidae</taxon>
        <taxon>Hypocreales</taxon>
        <taxon>Nectriaceae</taxon>
        <taxon>Fusarium</taxon>
        <taxon>Fusarium oxysporum species complex</taxon>
    </lineage>
</organism>
<reference evidence="1" key="1">
    <citation type="journal article" date="2012" name="Mol. Plant Microbe Interact.">
        <title>A highly conserved effector in Fusarium oxysporum is required for full virulence on Arabidopsis.</title>
        <authorList>
            <person name="Thatcher L.F."/>
            <person name="Gardiner D.M."/>
            <person name="Kazan K."/>
            <person name="Manners J."/>
        </authorList>
    </citation>
    <scope>NUCLEOTIDE SEQUENCE [LARGE SCALE GENOMIC DNA]</scope>
    <source>
        <strain evidence="1">Fo5176</strain>
    </source>
</reference>
<name>F9FNI2_FUSOF</name>
<dbReference type="AlphaFoldDB" id="F9FNI2"/>
<evidence type="ECO:0000313" key="1">
    <source>
        <dbReference type="EMBL" id="EGU81523.1"/>
    </source>
</evidence>
<protein>
    <submittedName>
        <fullName evidence="1">Uncharacterized protein</fullName>
    </submittedName>
</protein>
<dbReference type="EMBL" id="AFQF01002412">
    <property type="protein sequence ID" value="EGU81523.1"/>
    <property type="molecule type" value="Genomic_DNA"/>
</dbReference>